<comment type="caution">
    <text evidence="5">The sequence shown here is derived from an EMBL/GenBank/DDBJ whole genome shotgun (WGS) entry which is preliminary data.</text>
</comment>
<sequence length="308" mass="31044">MRISFSILFAVVLALPTFTAPVPNGPAVDESALEVRAKKIAPAKAKAAIPANKAPLANKASSTAIKVPIPAKKVAPQTSTAVRRWLEYIGLARRATPAACPTVAGPSSPALSAAPVLPVASVSSAAPSASAAPLTKEEKAAQKAAKAAEKQAKFDAKKASQAAAAASAVAAKGLIGSVANAPTRDVRCDVRPTPTAPGTASTPGTPVVIPLASIQSAVSLAQEGPVKNGDTFPHLFENKDSVTGLREVNLDAPCIPAPGTEYLEYAVGFRVVITKPDPVTGATTFCGVMTHGPASTAGGFDSTLCAEV</sequence>
<gene>
    <name evidence="5" type="ORF">B0H17DRAFT_1064945</name>
</gene>
<proteinExistence type="predicted"/>
<dbReference type="SUPFAM" id="SSF53933">
    <property type="entry name" value="Microbial ribonucleases"/>
    <property type="match status" value="1"/>
</dbReference>
<dbReference type="GO" id="GO:0003723">
    <property type="term" value="F:RNA binding"/>
    <property type="evidence" value="ECO:0007669"/>
    <property type="project" value="InterPro"/>
</dbReference>
<evidence type="ECO:0000256" key="1">
    <source>
        <dbReference type="ARBA" id="ARBA00022722"/>
    </source>
</evidence>
<organism evidence="5 6">
    <name type="scientific">Mycena rosella</name>
    <name type="common">Pink bonnet</name>
    <name type="synonym">Agaricus rosellus</name>
    <dbReference type="NCBI Taxonomy" id="1033263"/>
    <lineage>
        <taxon>Eukaryota</taxon>
        <taxon>Fungi</taxon>
        <taxon>Dikarya</taxon>
        <taxon>Basidiomycota</taxon>
        <taxon>Agaricomycotina</taxon>
        <taxon>Agaricomycetes</taxon>
        <taxon>Agaricomycetidae</taxon>
        <taxon>Agaricales</taxon>
        <taxon>Marasmiineae</taxon>
        <taxon>Mycenaceae</taxon>
        <taxon>Mycena</taxon>
    </lineage>
</organism>
<dbReference type="GO" id="GO:0004540">
    <property type="term" value="F:RNA nuclease activity"/>
    <property type="evidence" value="ECO:0007669"/>
    <property type="project" value="InterPro"/>
</dbReference>
<evidence type="ECO:0000313" key="6">
    <source>
        <dbReference type="Proteomes" id="UP001221757"/>
    </source>
</evidence>
<keyword evidence="6" id="KW-1185">Reference proteome</keyword>
<keyword evidence="2" id="KW-0378">Hydrolase</keyword>
<reference evidence="5" key="1">
    <citation type="submission" date="2023-03" db="EMBL/GenBank/DDBJ databases">
        <title>Massive genome expansion in bonnet fungi (Mycena s.s.) driven by repeated elements and novel gene families across ecological guilds.</title>
        <authorList>
            <consortium name="Lawrence Berkeley National Laboratory"/>
            <person name="Harder C.B."/>
            <person name="Miyauchi S."/>
            <person name="Viragh M."/>
            <person name="Kuo A."/>
            <person name="Thoen E."/>
            <person name="Andreopoulos B."/>
            <person name="Lu D."/>
            <person name="Skrede I."/>
            <person name="Drula E."/>
            <person name="Henrissat B."/>
            <person name="Morin E."/>
            <person name="Kohler A."/>
            <person name="Barry K."/>
            <person name="LaButti K."/>
            <person name="Morin E."/>
            <person name="Salamov A."/>
            <person name="Lipzen A."/>
            <person name="Mereny Z."/>
            <person name="Hegedus B."/>
            <person name="Baldrian P."/>
            <person name="Stursova M."/>
            <person name="Weitz H."/>
            <person name="Taylor A."/>
            <person name="Grigoriev I.V."/>
            <person name="Nagy L.G."/>
            <person name="Martin F."/>
            <person name="Kauserud H."/>
        </authorList>
    </citation>
    <scope>NUCLEOTIDE SEQUENCE</scope>
    <source>
        <strain evidence="5">CBHHK067</strain>
    </source>
</reference>
<evidence type="ECO:0000256" key="4">
    <source>
        <dbReference type="SAM" id="SignalP"/>
    </source>
</evidence>
<accession>A0AAD7DG83</accession>
<evidence type="ECO:0000313" key="5">
    <source>
        <dbReference type="EMBL" id="KAJ7690550.1"/>
    </source>
</evidence>
<keyword evidence="1" id="KW-0540">Nuclease</keyword>
<feature type="signal peptide" evidence="4">
    <location>
        <begin position="1"/>
        <end position="21"/>
    </location>
</feature>
<dbReference type="InterPro" id="IPR016191">
    <property type="entry name" value="Ribonuclease/ribotoxin"/>
</dbReference>
<dbReference type="EMBL" id="JARKIE010000064">
    <property type="protein sequence ID" value="KAJ7690550.1"/>
    <property type="molecule type" value="Genomic_DNA"/>
</dbReference>
<feature type="chain" id="PRO_5041933096" evidence="4">
    <location>
        <begin position="22"/>
        <end position="308"/>
    </location>
</feature>
<evidence type="ECO:0000256" key="3">
    <source>
        <dbReference type="SAM" id="MobiDB-lite"/>
    </source>
</evidence>
<protein>
    <submittedName>
        <fullName evidence="5">Uncharacterized protein</fullName>
    </submittedName>
</protein>
<keyword evidence="4" id="KW-0732">Signal</keyword>
<name>A0AAD7DG83_MYCRO</name>
<dbReference type="AlphaFoldDB" id="A0AAD7DG83"/>
<feature type="region of interest" description="Disordered" evidence="3">
    <location>
        <begin position="185"/>
        <end position="204"/>
    </location>
</feature>
<feature type="compositionally biased region" description="Low complexity" evidence="3">
    <location>
        <begin position="192"/>
        <end position="204"/>
    </location>
</feature>
<dbReference type="GO" id="GO:0016787">
    <property type="term" value="F:hydrolase activity"/>
    <property type="evidence" value="ECO:0007669"/>
    <property type="project" value="UniProtKB-KW"/>
</dbReference>
<evidence type="ECO:0000256" key="2">
    <source>
        <dbReference type="ARBA" id="ARBA00022801"/>
    </source>
</evidence>
<dbReference type="Proteomes" id="UP001221757">
    <property type="component" value="Unassembled WGS sequence"/>
</dbReference>